<comment type="caution">
    <text evidence="2">The sequence shown here is derived from an EMBL/GenBank/DDBJ whole genome shotgun (WGS) entry which is preliminary data.</text>
</comment>
<evidence type="ECO:0000313" key="3">
    <source>
        <dbReference type="Proteomes" id="UP000028725"/>
    </source>
</evidence>
<feature type="region of interest" description="Disordered" evidence="1">
    <location>
        <begin position="359"/>
        <end position="379"/>
    </location>
</feature>
<proteinExistence type="predicted"/>
<feature type="compositionally biased region" description="Basic residues" evidence="1">
    <location>
        <begin position="308"/>
        <end position="322"/>
    </location>
</feature>
<evidence type="ECO:0000256" key="1">
    <source>
        <dbReference type="SAM" id="MobiDB-lite"/>
    </source>
</evidence>
<gene>
    <name evidence="2" type="ORF">DB31_6156</name>
</gene>
<feature type="compositionally biased region" description="Polar residues" evidence="1">
    <location>
        <begin position="244"/>
        <end position="254"/>
    </location>
</feature>
<organism evidence="2 3">
    <name type="scientific">Hyalangium minutum</name>
    <dbReference type="NCBI Taxonomy" id="394096"/>
    <lineage>
        <taxon>Bacteria</taxon>
        <taxon>Pseudomonadati</taxon>
        <taxon>Myxococcota</taxon>
        <taxon>Myxococcia</taxon>
        <taxon>Myxococcales</taxon>
        <taxon>Cystobacterineae</taxon>
        <taxon>Archangiaceae</taxon>
        <taxon>Hyalangium</taxon>
    </lineage>
</organism>
<sequence length="413" mass="45682">MHRHQRGGAGRLDRDRRSLQPQRVGEPSGRHAERGPRPGVDVAAQRAQRQLRIVAPADAQVHAGGAPHQRVVTLAGALQCLPGHLEQQPLLGIHGRSLARRNAEETGVEAIHAVQETAPAGVHLPRPPRLGIVDVVDAPPLRRHLADAIHSIPEQRPEGLRAVGSSREAAGHAHDRDRLVRGLLRHRLHRRAGGHILELEDLIEQIPDDLLERRVIEHQGCRERLAHHARQGIAQLDRHEGVQAQLTQRPSQGNVRGRGGSQDLRGLSLHRRSQQLGTLIRRGPAQALDQLRADKHGRALLLATRRHLRQERRKRRGTSRQRRPVDGENGQIRRAADQDALQQRDALLGRDDAHALRGHTPGLLSIQPPGHAFRPGAPVNAHRGDAFIPQRVRQGVEERVGRSVVALSLATHE</sequence>
<feature type="region of interest" description="Disordered" evidence="1">
    <location>
        <begin position="238"/>
        <end position="268"/>
    </location>
</feature>
<dbReference type="AlphaFoldDB" id="A0A085VTU6"/>
<evidence type="ECO:0000313" key="2">
    <source>
        <dbReference type="EMBL" id="KFE58859.1"/>
    </source>
</evidence>
<feature type="region of interest" description="Disordered" evidence="1">
    <location>
        <begin position="308"/>
        <end position="330"/>
    </location>
</feature>
<keyword evidence="3" id="KW-1185">Reference proteome</keyword>
<accession>A0A085VTU6</accession>
<feature type="region of interest" description="Disordered" evidence="1">
    <location>
        <begin position="1"/>
        <end position="44"/>
    </location>
</feature>
<name>A0A085VTU6_9BACT</name>
<dbReference type="EMBL" id="JMCB01000034">
    <property type="protein sequence ID" value="KFE58859.1"/>
    <property type="molecule type" value="Genomic_DNA"/>
</dbReference>
<protein>
    <submittedName>
        <fullName evidence="2">Uncharacterized protein</fullName>
    </submittedName>
</protein>
<dbReference type="Proteomes" id="UP000028725">
    <property type="component" value="Unassembled WGS sequence"/>
</dbReference>
<reference evidence="2 3" key="1">
    <citation type="submission" date="2014-04" db="EMBL/GenBank/DDBJ databases">
        <title>Genome assembly of Hyalangium minutum DSM 14724.</title>
        <authorList>
            <person name="Sharma G."/>
            <person name="Subramanian S."/>
        </authorList>
    </citation>
    <scope>NUCLEOTIDE SEQUENCE [LARGE SCALE GENOMIC DNA]</scope>
    <source>
        <strain evidence="2 3">DSM 14724</strain>
    </source>
</reference>
<dbReference type="PATRIC" id="fig|394096.3.peg.8873"/>